<dbReference type="Pfam" id="PF08906">
    <property type="entry name" value="T6SS_Tdi1_C"/>
    <property type="match status" value="1"/>
</dbReference>
<feature type="domain" description="T6SS immunity protein Tdi1 C-terminal" evidence="1">
    <location>
        <begin position="55"/>
        <end position="106"/>
    </location>
</feature>
<accession>A0A317NRL7</accession>
<evidence type="ECO:0000259" key="1">
    <source>
        <dbReference type="Pfam" id="PF08906"/>
    </source>
</evidence>
<proteinExistence type="predicted"/>
<dbReference type="AlphaFoldDB" id="A0A317NRL7"/>
<sequence length="118" mass="12760">MWGKNTGKSLTINPKDGFVIPVDRSADMGDELDIDLQILAALDSDFGSLDVDGDDGKPLFGRLRKKLGGLTDATMYGCVPAVGLGGSFTPRGMEIVNAVDHVRFLSTVTPRQVMNWKF</sequence>
<comment type="caution">
    <text evidence="2">The sequence shown here is derived from an EMBL/GenBank/DDBJ whole genome shotgun (WGS) entry which is preliminary data.</text>
</comment>
<gene>
    <name evidence="2" type="ORF">DFR69_103499</name>
</gene>
<dbReference type="InterPro" id="IPR015002">
    <property type="entry name" value="T6SS_Tdi1_C"/>
</dbReference>
<keyword evidence="3" id="KW-1185">Reference proteome</keyword>
<evidence type="ECO:0000313" key="3">
    <source>
        <dbReference type="Proteomes" id="UP000246410"/>
    </source>
</evidence>
<reference evidence="2 3" key="1">
    <citation type="submission" date="2018-05" db="EMBL/GenBank/DDBJ databases">
        <title>Genomic Encyclopedia of Type Strains, Phase IV (KMG-IV): sequencing the most valuable type-strain genomes for metagenomic binning, comparative biology and taxonomic classification.</title>
        <authorList>
            <person name="Goeker M."/>
        </authorList>
    </citation>
    <scope>NUCLEOTIDE SEQUENCE [LARGE SCALE GENOMIC DNA]</scope>
    <source>
        <strain evidence="2 3">DSM 44717</strain>
    </source>
</reference>
<dbReference type="Proteomes" id="UP000246410">
    <property type="component" value="Unassembled WGS sequence"/>
</dbReference>
<organism evidence="2 3">
    <name type="scientific">Nocardia neocaledoniensis</name>
    <dbReference type="NCBI Taxonomy" id="236511"/>
    <lineage>
        <taxon>Bacteria</taxon>
        <taxon>Bacillati</taxon>
        <taxon>Actinomycetota</taxon>
        <taxon>Actinomycetes</taxon>
        <taxon>Mycobacteriales</taxon>
        <taxon>Nocardiaceae</taxon>
        <taxon>Nocardia</taxon>
    </lineage>
</organism>
<dbReference type="EMBL" id="QGTL01000003">
    <property type="protein sequence ID" value="PWV77899.1"/>
    <property type="molecule type" value="Genomic_DNA"/>
</dbReference>
<evidence type="ECO:0000313" key="2">
    <source>
        <dbReference type="EMBL" id="PWV77899.1"/>
    </source>
</evidence>
<name>A0A317NRL7_9NOCA</name>
<protein>
    <submittedName>
        <fullName evidence="2">Uncharacterized protein DUF1851</fullName>
    </submittedName>
</protein>